<dbReference type="EMBL" id="ATLV01021575">
    <property type="status" value="NOT_ANNOTATED_CDS"/>
    <property type="molecule type" value="Genomic_DNA"/>
</dbReference>
<evidence type="ECO:0000256" key="1">
    <source>
        <dbReference type="SAM" id="MobiDB-lite"/>
    </source>
</evidence>
<dbReference type="VEuPathDB" id="VectorBase:ASIC014719"/>
<dbReference type="EMBL" id="KE525320">
    <property type="protein sequence ID" value="KFB46720.1"/>
    <property type="molecule type" value="Genomic_DNA"/>
</dbReference>
<evidence type="ECO:0000313" key="4">
    <source>
        <dbReference type="Proteomes" id="UP000030765"/>
    </source>
</evidence>
<reference evidence="3" key="2">
    <citation type="submission" date="2020-05" db="UniProtKB">
        <authorList>
            <consortium name="EnsemblMetazoa"/>
        </authorList>
    </citation>
    <scope>IDENTIFICATION</scope>
</reference>
<reference evidence="2 4" key="1">
    <citation type="journal article" date="2014" name="BMC Genomics">
        <title>Genome sequence of Anopheles sinensis provides insight into genetics basis of mosquito competence for malaria parasites.</title>
        <authorList>
            <person name="Zhou D."/>
            <person name="Zhang D."/>
            <person name="Ding G."/>
            <person name="Shi L."/>
            <person name="Hou Q."/>
            <person name="Ye Y."/>
            <person name="Xu Y."/>
            <person name="Zhou H."/>
            <person name="Xiong C."/>
            <person name="Li S."/>
            <person name="Yu J."/>
            <person name="Hong S."/>
            <person name="Yu X."/>
            <person name="Zou P."/>
            <person name="Chen C."/>
            <person name="Chang X."/>
            <person name="Wang W."/>
            <person name="Lv Y."/>
            <person name="Sun Y."/>
            <person name="Ma L."/>
            <person name="Shen B."/>
            <person name="Zhu C."/>
        </authorList>
    </citation>
    <scope>NUCLEOTIDE SEQUENCE [LARGE SCALE GENOMIC DNA]</scope>
</reference>
<accession>A0A084W926</accession>
<keyword evidence="4" id="KW-1185">Reference proteome</keyword>
<feature type="compositionally biased region" description="Basic and acidic residues" evidence="1">
    <location>
        <begin position="24"/>
        <end position="49"/>
    </location>
</feature>
<dbReference type="Proteomes" id="UP000030765">
    <property type="component" value="Unassembled WGS sequence"/>
</dbReference>
<organism evidence="2">
    <name type="scientific">Anopheles sinensis</name>
    <name type="common">Mosquito</name>
    <dbReference type="NCBI Taxonomy" id="74873"/>
    <lineage>
        <taxon>Eukaryota</taxon>
        <taxon>Metazoa</taxon>
        <taxon>Ecdysozoa</taxon>
        <taxon>Arthropoda</taxon>
        <taxon>Hexapoda</taxon>
        <taxon>Insecta</taxon>
        <taxon>Pterygota</taxon>
        <taxon>Neoptera</taxon>
        <taxon>Endopterygota</taxon>
        <taxon>Diptera</taxon>
        <taxon>Nematocera</taxon>
        <taxon>Culicoidea</taxon>
        <taxon>Culicidae</taxon>
        <taxon>Anophelinae</taxon>
        <taxon>Anopheles</taxon>
    </lineage>
</organism>
<feature type="compositionally biased region" description="Polar residues" evidence="1">
    <location>
        <begin position="1"/>
        <end position="23"/>
    </location>
</feature>
<protein>
    <submittedName>
        <fullName evidence="2 3">Uncharacterized protein</fullName>
    </submittedName>
</protein>
<name>A0A084W926_ANOSI</name>
<evidence type="ECO:0000313" key="2">
    <source>
        <dbReference type="EMBL" id="KFB46720.1"/>
    </source>
</evidence>
<evidence type="ECO:0000313" key="3">
    <source>
        <dbReference type="EnsemblMetazoa" id="ASIC014719-PA"/>
    </source>
</evidence>
<sequence>MISFEENGSSQQDQTSPNRPPTEQTERTIERNETNDRRRGKKHGMEPHTELQLFSTGLADPQA</sequence>
<feature type="region of interest" description="Disordered" evidence="1">
    <location>
        <begin position="1"/>
        <end position="63"/>
    </location>
</feature>
<proteinExistence type="predicted"/>
<gene>
    <name evidence="2" type="ORF">ZHAS_00014719</name>
</gene>
<dbReference type="EnsemblMetazoa" id="ASIC014719-RA">
    <property type="protein sequence ID" value="ASIC014719-PA"/>
    <property type="gene ID" value="ASIC014719"/>
</dbReference>
<dbReference type="AlphaFoldDB" id="A0A084W926"/>